<dbReference type="EMBL" id="BMKR01000045">
    <property type="protein sequence ID" value="GGG08268.1"/>
    <property type="molecule type" value="Genomic_DNA"/>
</dbReference>
<keyword evidence="2" id="KW-1185">Reference proteome</keyword>
<evidence type="ECO:0000313" key="2">
    <source>
        <dbReference type="Proteomes" id="UP000637643"/>
    </source>
</evidence>
<organism evidence="1 2">
    <name type="scientific">Paenibacillus albidus</name>
    <dbReference type="NCBI Taxonomy" id="2041023"/>
    <lineage>
        <taxon>Bacteria</taxon>
        <taxon>Bacillati</taxon>
        <taxon>Bacillota</taxon>
        <taxon>Bacilli</taxon>
        <taxon>Bacillales</taxon>
        <taxon>Paenibacillaceae</taxon>
        <taxon>Paenibacillus</taxon>
    </lineage>
</organism>
<dbReference type="AlphaFoldDB" id="A0A917D2L2"/>
<dbReference type="Proteomes" id="UP000637643">
    <property type="component" value="Unassembled WGS sequence"/>
</dbReference>
<proteinExistence type="predicted"/>
<reference evidence="1" key="1">
    <citation type="journal article" date="2014" name="Int. J. Syst. Evol. Microbiol.">
        <title>Complete genome sequence of Corynebacterium casei LMG S-19264T (=DSM 44701T), isolated from a smear-ripened cheese.</title>
        <authorList>
            <consortium name="US DOE Joint Genome Institute (JGI-PGF)"/>
            <person name="Walter F."/>
            <person name="Albersmeier A."/>
            <person name="Kalinowski J."/>
            <person name="Ruckert C."/>
        </authorList>
    </citation>
    <scope>NUCLEOTIDE SEQUENCE</scope>
    <source>
        <strain evidence="1">CGMCC 1.16134</strain>
    </source>
</reference>
<evidence type="ECO:0000313" key="1">
    <source>
        <dbReference type="EMBL" id="GGG08268.1"/>
    </source>
</evidence>
<accession>A0A917D2L2</accession>
<sequence>MNHISCIERQIYIVTNALTEAQGSAPMKLDYNYLILTSVKKQRPSHKGNGALG</sequence>
<reference evidence="1" key="2">
    <citation type="submission" date="2020-09" db="EMBL/GenBank/DDBJ databases">
        <authorList>
            <person name="Sun Q."/>
            <person name="Zhou Y."/>
        </authorList>
    </citation>
    <scope>NUCLEOTIDE SEQUENCE</scope>
    <source>
        <strain evidence="1">CGMCC 1.16134</strain>
    </source>
</reference>
<name>A0A917D2L2_9BACL</name>
<gene>
    <name evidence="1" type="ORF">GCM10010912_61130</name>
</gene>
<protein>
    <submittedName>
        <fullName evidence="1">Uncharacterized protein</fullName>
    </submittedName>
</protein>
<comment type="caution">
    <text evidence="1">The sequence shown here is derived from an EMBL/GenBank/DDBJ whole genome shotgun (WGS) entry which is preliminary data.</text>
</comment>